<dbReference type="RefSeq" id="WP_086471535.1">
    <property type="nucleotide sequence ID" value="NZ_FXWK01000002.1"/>
</dbReference>
<name>A0A1Y6GAY1_9HYPH</name>
<organism evidence="1 2">
    <name type="scientific">Devosia lucknowensis</name>
    <dbReference type="NCBI Taxonomy" id="1096929"/>
    <lineage>
        <taxon>Bacteria</taxon>
        <taxon>Pseudomonadati</taxon>
        <taxon>Pseudomonadota</taxon>
        <taxon>Alphaproteobacteria</taxon>
        <taxon>Hyphomicrobiales</taxon>
        <taxon>Devosiaceae</taxon>
        <taxon>Devosia</taxon>
    </lineage>
</organism>
<reference evidence="2" key="1">
    <citation type="submission" date="2017-04" db="EMBL/GenBank/DDBJ databases">
        <authorList>
            <person name="Varghese N."/>
            <person name="Submissions S."/>
        </authorList>
    </citation>
    <scope>NUCLEOTIDE SEQUENCE [LARGE SCALE GENOMIC DNA]</scope>
</reference>
<proteinExistence type="predicted"/>
<protein>
    <submittedName>
        <fullName evidence="1">Uncharacterized protein</fullName>
    </submittedName>
</protein>
<dbReference type="Proteomes" id="UP000194474">
    <property type="component" value="Unassembled WGS sequence"/>
</dbReference>
<dbReference type="EMBL" id="FXWK01000002">
    <property type="protein sequence ID" value="SMQ85908.1"/>
    <property type="molecule type" value="Genomic_DNA"/>
</dbReference>
<keyword evidence="2" id="KW-1185">Reference proteome</keyword>
<accession>A0A1Y6GAY1</accession>
<evidence type="ECO:0000313" key="1">
    <source>
        <dbReference type="EMBL" id="SMQ85908.1"/>
    </source>
</evidence>
<gene>
    <name evidence="1" type="ORF">SAMN06295905_3203</name>
</gene>
<dbReference type="OrthoDB" id="7943925at2"/>
<dbReference type="AlphaFoldDB" id="A0A1Y6GAY1"/>
<sequence length="321" mass="35269">MLIASWDEIEADLKLGVFLMTVAAQSLIGDRKPEALAFGTAALGEALDNGQAANAQAYELDDLRDFNVSKTQFWKVARICFEFVQDKSPLDKLDVGDLQGDTLNWMTYFQSAIPHDEYGTGLGTHSNRFREHANKGAEYPLPGLHLAASAKANLVQFLQGFPLHPDMDTGFAPYEIASLAGMNIASVRNFVGPRGGKPIRSMQKDSWGSVYGHPLDALQWLAGRRNFNPGPLSEDWLHDVADRIETPEQVGALIGIYAWVNRITTETIAERGGLSFDLVRDWTRGHLTSTDDAVSLARAAHVDPEFYCDLVARCGGFGARI</sequence>
<evidence type="ECO:0000313" key="2">
    <source>
        <dbReference type="Proteomes" id="UP000194474"/>
    </source>
</evidence>